<evidence type="ECO:0000313" key="3">
    <source>
        <dbReference type="Proteomes" id="UP000029736"/>
    </source>
</evidence>
<feature type="domain" description="Right handed beta helix" evidence="1">
    <location>
        <begin position="80"/>
        <end position="245"/>
    </location>
</feature>
<comment type="caution">
    <text evidence="2">The sequence shown here is derived from an EMBL/GenBank/DDBJ whole genome shotgun (WGS) entry which is preliminary data.</text>
</comment>
<sequence length="253" mass="28000">MLTDNLANNGHETYWQPYGTWGKHYGGIVYALKSTFSDNLRAAHIAAFPANLTGAPIGATNRSQFVSCIIQDPSNVSTRGISVWGSEGVLLQGNDFLGLNSYSLSFDNATGEVFQNRFENFETGIKITNTAGFTAGFNMEIGRLSDPTKGNDFLNGSLVGVWAENAQNLEIHYNTFETNLLPIAISGPSYFRVTHNSFIDFFRGVQLQNTFELGNLAWFNCNYFEETANVQGVTIWGDNGEFEFNQETGHLLK</sequence>
<dbReference type="Proteomes" id="UP000029736">
    <property type="component" value="Unassembled WGS sequence"/>
</dbReference>
<dbReference type="InterPro" id="IPR011050">
    <property type="entry name" value="Pectin_lyase_fold/virulence"/>
</dbReference>
<evidence type="ECO:0000313" key="2">
    <source>
        <dbReference type="EMBL" id="KGE88443.1"/>
    </source>
</evidence>
<dbReference type="InterPro" id="IPR039448">
    <property type="entry name" value="Beta_helix"/>
</dbReference>
<organism evidence="2 3">
    <name type="scientific">Phaeodactylibacter xiamenensis</name>
    <dbReference type="NCBI Taxonomy" id="1524460"/>
    <lineage>
        <taxon>Bacteria</taxon>
        <taxon>Pseudomonadati</taxon>
        <taxon>Bacteroidota</taxon>
        <taxon>Saprospiria</taxon>
        <taxon>Saprospirales</taxon>
        <taxon>Haliscomenobacteraceae</taxon>
        <taxon>Phaeodactylibacter</taxon>
    </lineage>
</organism>
<name>A0A098S9W1_9BACT</name>
<proteinExistence type="predicted"/>
<accession>A0A098S9W1</accession>
<evidence type="ECO:0000259" key="1">
    <source>
        <dbReference type="Pfam" id="PF13229"/>
    </source>
</evidence>
<dbReference type="AlphaFoldDB" id="A0A098S9W1"/>
<dbReference type="EMBL" id="JPOS01000019">
    <property type="protein sequence ID" value="KGE88443.1"/>
    <property type="molecule type" value="Genomic_DNA"/>
</dbReference>
<reference evidence="2 3" key="1">
    <citation type="journal article" date="2014" name="Int. J. Syst. Evol. Microbiol.">
        <title>Phaeodactylibacter xiamenensis gen. nov., sp. nov., a member of the family Saprospiraceae isolated from the marine alga Phaeodactylum tricornutum.</title>
        <authorList>
            <person name="Chen Z.Jr."/>
            <person name="Lei X."/>
            <person name="Lai Q."/>
            <person name="Li Y."/>
            <person name="Zhang B."/>
            <person name="Zhang J."/>
            <person name="Zhang H."/>
            <person name="Yang L."/>
            <person name="Zheng W."/>
            <person name="Tian Y."/>
            <person name="Yu Z."/>
            <person name="Xu H.Jr."/>
            <person name="Zheng T."/>
        </authorList>
    </citation>
    <scope>NUCLEOTIDE SEQUENCE [LARGE SCALE GENOMIC DNA]</scope>
    <source>
        <strain evidence="2 3">KD52</strain>
    </source>
</reference>
<dbReference type="RefSeq" id="WP_044219172.1">
    <property type="nucleotide sequence ID" value="NZ_JBKAGJ010000028.1"/>
</dbReference>
<gene>
    <name evidence="2" type="ORF">IX84_09735</name>
</gene>
<keyword evidence="3" id="KW-1185">Reference proteome</keyword>
<dbReference type="Pfam" id="PF13229">
    <property type="entry name" value="Beta_helix"/>
    <property type="match status" value="1"/>
</dbReference>
<dbReference type="Gene3D" id="2.160.20.10">
    <property type="entry name" value="Single-stranded right-handed beta-helix, Pectin lyase-like"/>
    <property type="match status" value="1"/>
</dbReference>
<dbReference type="SUPFAM" id="SSF51126">
    <property type="entry name" value="Pectin lyase-like"/>
    <property type="match status" value="1"/>
</dbReference>
<dbReference type="InterPro" id="IPR012334">
    <property type="entry name" value="Pectin_lyas_fold"/>
</dbReference>
<protein>
    <recommendedName>
        <fullName evidence="1">Right handed beta helix domain-containing protein</fullName>
    </recommendedName>
</protein>